<reference evidence="1 2" key="1">
    <citation type="journal article" date="2008" name="Nature">
        <title>The genome of Laccaria bicolor provides insights into mycorrhizal symbiosis.</title>
        <authorList>
            <person name="Martin F."/>
            <person name="Aerts A."/>
            <person name="Ahren D."/>
            <person name="Brun A."/>
            <person name="Danchin E.G.J."/>
            <person name="Duchaussoy F."/>
            <person name="Gibon J."/>
            <person name="Kohler A."/>
            <person name="Lindquist E."/>
            <person name="Pereda V."/>
            <person name="Salamov A."/>
            <person name="Shapiro H.J."/>
            <person name="Wuyts J."/>
            <person name="Blaudez D."/>
            <person name="Buee M."/>
            <person name="Brokstein P."/>
            <person name="Canbaeck B."/>
            <person name="Cohen D."/>
            <person name="Courty P.E."/>
            <person name="Coutinho P.M."/>
            <person name="Delaruelle C."/>
            <person name="Detter J.C."/>
            <person name="Deveau A."/>
            <person name="DiFazio S."/>
            <person name="Duplessis S."/>
            <person name="Fraissinet-Tachet L."/>
            <person name="Lucic E."/>
            <person name="Frey-Klett P."/>
            <person name="Fourrey C."/>
            <person name="Feussner I."/>
            <person name="Gay G."/>
            <person name="Grimwood J."/>
            <person name="Hoegger P.J."/>
            <person name="Jain P."/>
            <person name="Kilaru S."/>
            <person name="Labbe J."/>
            <person name="Lin Y.C."/>
            <person name="Legue V."/>
            <person name="Le Tacon F."/>
            <person name="Marmeisse R."/>
            <person name="Melayah D."/>
            <person name="Montanini B."/>
            <person name="Muratet M."/>
            <person name="Nehls U."/>
            <person name="Niculita-Hirzel H."/>
            <person name="Oudot-Le Secq M.P."/>
            <person name="Peter M."/>
            <person name="Quesneville H."/>
            <person name="Rajashekar B."/>
            <person name="Reich M."/>
            <person name="Rouhier N."/>
            <person name="Schmutz J."/>
            <person name="Yin T."/>
            <person name="Chalot M."/>
            <person name="Henrissat B."/>
            <person name="Kuees U."/>
            <person name="Lucas S."/>
            <person name="Van de Peer Y."/>
            <person name="Podila G.K."/>
            <person name="Polle A."/>
            <person name="Pukkila P.J."/>
            <person name="Richardson P.M."/>
            <person name="Rouze P."/>
            <person name="Sanders I.R."/>
            <person name="Stajich J.E."/>
            <person name="Tunlid A."/>
            <person name="Tuskan G."/>
            <person name="Grigoriev I.V."/>
        </authorList>
    </citation>
    <scope>NUCLEOTIDE SEQUENCE [LARGE SCALE GENOMIC DNA]</scope>
    <source>
        <strain evidence="2">S238N-H82 / ATCC MYA-4686</strain>
    </source>
</reference>
<gene>
    <name evidence="1" type="ORF">LACBIDRAFT_312364</name>
</gene>
<dbReference type="HOGENOM" id="CLU_007337_3_0_1"/>
<proteinExistence type="predicted"/>
<dbReference type="RefSeq" id="XP_001888141.1">
    <property type="nucleotide sequence ID" value="XM_001888106.1"/>
</dbReference>
<dbReference type="Proteomes" id="UP000001194">
    <property type="component" value="Unassembled WGS sequence"/>
</dbReference>
<dbReference type="GeneID" id="6083776"/>
<accession>B0DW14</accession>
<name>B0DW14_LACBS</name>
<evidence type="ECO:0000313" key="1">
    <source>
        <dbReference type="EMBL" id="EDR01265.1"/>
    </source>
</evidence>
<keyword evidence="2" id="KW-1185">Reference proteome</keyword>
<evidence type="ECO:0000313" key="2">
    <source>
        <dbReference type="Proteomes" id="UP000001194"/>
    </source>
</evidence>
<sequence>MILLKPQCPTSAEELQQHNELIATVNAEPEEDQQPDNSSQEPSCIEHVRITQQFIEEIKNATLDNAKLDRETLHRLRNPEQGPIAIDITDPNTRLSLDIFMSCKNSSQRMYSNIRNSFIRWFPELSDSLLSYDAAKKLVEQVTGVVSVSDDMCINSCHAFTGPFAELEACYYCSQSRYDPTILEKTGKKVPRKQACTFPLGPQVQAL</sequence>
<organism evidence="2">
    <name type="scientific">Laccaria bicolor (strain S238N-H82 / ATCC MYA-4686)</name>
    <name type="common">Bicoloured deceiver</name>
    <name type="synonym">Laccaria laccata var. bicolor</name>
    <dbReference type="NCBI Taxonomy" id="486041"/>
    <lineage>
        <taxon>Eukaryota</taxon>
        <taxon>Fungi</taxon>
        <taxon>Dikarya</taxon>
        <taxon>Basidiomycota</taxon>
        <taxon>Agaricomycotina</taxon>
        <taxon>Agaricomycetes</taxon>
        <taxon>Agaricomycetidae</taxon>
        <taxon>Agaricales</taxon>
        <taxon>Agaricineae</taxon>
        <taxon>Hydnangiaceae</taxon>
        <taxon>Laccaria</taxon>
    </lineage>
</organism>
<protein>
    <submittedName>
        <fullName evidence="1">Predicted protein</fullName>
    </submittedName>
</protein>
<dbReference type="InParanoid" id="B0DW14"/>
<dbReference type="OrthoDB" id="2742740at2759"/>
<dbReference type="EMBL" id="DS547141">
    <property type="protein sequence ID" value="EDR01265.1"/>
    <property type="molecule type" value="Genomic_DNA"/>
</dbReference>
<dbReference type="KEGG" id="lbc:LACBIDRAFT_312364"/>
<dbReference type="AlphaFoldDB" id="B0DW14"/>